<protein>
    <submittedName>
        <fullName evidence="1">Uncharacterized protein</fullName>
    </submittedName>
</protein>
<keyword evidence="2" id="KW-1185">Reference proteome</keyword>
<accession>A0A6B8VQ63</accession>
<evidence type="ECO:0000313" key="1">
    <source>
        <dbReference type="EMBL" id="QGU00916.1"/>
    </source>
</evidence>
<dbReference type="EMBL" id="CP046452">
    <property type="protein sequence ID" value="QGU00916.1"/>
    <property type="molecule type" value="Genomic_DNA"/>
</dbReference>
<dbReference type="AlphaFoldDB" id="A0A6B8VQ63"/>
<proteinExistence type="predicted"/>
<organism evidence="1 2">
    <name type="scientific">Corynebacterium kalinowskii</name>
    <dbReference type="NCBI Taxonomy" id="2675216"/>
    <lineage>
        <taxon>Bacteria</taxon>
        <taxon>Bacillati</taxon>
        <taxon>Actinomycetota</taxon>
        <taxon>Actinomycetes</taxon>
        <taxon>Mycobacteriales</taxon>
        <taxon>Corynebacteriaceae</taxon>
        <taxon>Corynebacterium</taxon>
    </lineage>
</organism>
<reference evidence="2" key="1">
    <citation type="submission" date="2019-11" db="EMBL/GenBank/DDBJ databases">
        <title>Complete genome sequence of Corynebacterium kalinowskii 1959, a novel Corynebacterium species isolated from soil of a small paddock in Vilsendorf, Germany.</title>
        <authorList>
            <person name="Schaffert L."/>
            <person name="Ruwe M."/>
            <person name="Milse J."/>
            <person name="Hanuschka K."/>
            <person name="Ortseifen V."/>
            <person name="Droste J."/>
            <person name="Brandt D."/>
            <person name="Schlueter L."/>
            <person name="Kutter Y."/>
            <person name="Vinke S."/>
            <person name="Viehoefer P."/>
            <person name="Jacob L."/>
            <person name="Luebke N.-C."/>
            <person name="Schulte-Berndt E."/>
            <person name="Hain C."/>
            <person name="Linder M."/>
            <person name="Schmidt P."/>
            <person name="Wollenschlaeger L."/>
            <person name="Luttermann T."/>
            <person name="Thieme E."/>
            <person name="Hassa J."/>
            <person name="Haak M."/>
            <person name="Wittchen M."/>
            <person name="Mentz A."/>
            <person name="Persicke M."/>
            <person name="Busche T."/>
            <person name="Ruckert C."/>
        </authorList>
    </citation>
    <scope>NUCLEOTIDE SEQUENCE [LARGE SCALE GENOMIC DNA]</scope>
    <source>
        <strain evidence="2">1959</strain>
    </source>
</reference>
<gene>
    <name evidence="1" type="ORF">CKALI_00060</name>
</gene>
<sequence>MAGCGVDAEDVLSLADAICSHTGSSVRSLGALVALSALVKPHIAGIPVFASVADHCEYVRSACLALEPLNGSNEILGHALCSYIVDRS</sequence>
<dbReference type="KEGG" id="ckw:CKALI_00060"/>
<dbReference type="Proteomes" id="UP000427071">
    <property type="component" value="Chromosome"/>
</dbReference>
<name>A0A6B8VQ63_9CORY</name>
<evidence type="ECO:0000313" key="2">
    <source>
        <dbReference type="Proteomes" id="UP000427071"/>
    </source>
</evidence>